<reference evidence="1 2" key="1">
    <citation type="submission" date="2018-06" db="EMBL/GenBank/DDBJ databases">
        <authorList>
            <consortium name="Pathogen Informatics"/>
            <person name="Doyle S."/>
        </authorList>
    </citation>
    <scope>NUCLEOTIDE SEQUENCE [LARGE SCALE GENOMIC DNA]</scope>
    <source>
        <strain evidence="1 2">NCTC11544</strain>
    </source>
</reference>
<protein>
    <submittedName>
        <fullName evidence="1">Penicillin G acylase</fullName>
        <ecNumber evidence="1">3.5.1.11</ecNumber>
    </submittedName>
</protein>
<sequence length="75" mass="8318">MNRGTENDMVVFTHEGVTGVEVTPPGQSGFIAPDGKRSKHFDDQLSLFSDLKNKRTWLSDTDVQANSVSQETISY</sequence>
<dbReference type="AlphaFoldDB" id="A0A380AMN4"/>
<dbReference type="EMBL" id="UGYN01000002">
    <property type="protein sequence ID" value="SUI83161.1"/>
    <property type="molecule type" value="Genomic_DNA"/>
</dbReference>
<dbReference type="InterPro" id="IPR029055">
    <property type="entry name" value="Ntn_hydrolases_N"/>
</dbReference>
<dbReference type="EC" id="3.5.1.11" evidence="1"/>
<dbReference type="SUPFAM" id="SSF56235">
    <property type="entry name" value="N-terminal nucleophile aminohydrolases (Ntn hydrolases)"/>
    <property type="match status" value="1"/>
</dbReference>
<accession>A0A380AMN4</accession>
<keyword evidence="1" id="KW-0378">Hydrolase</keyword>
<dbReference type="Gene3D" id="3.60.20.10">
    <property type="entry name" value="Glutamine Phosphoribosylpyrophosphate, subunit 1, domain 1"/>
    <property type="match status" value="1"/>
</dbReference>
<dbReference type="Proteomes" id="UP000255529">
    <property type="component" value="Unassembled WGS sequence"/>
</dbReference>
<name>A0A380AMN4_9GAMM</name>
<organism evidence="1 2">
    <name type="scientific">Serratia quinivorans</name>
    <dbReference type="NCBI Taxonomy" id="137545"/>
    <lineage>
        <taxon>Bacteria</taxon>
        <taxon>Pseudomonadati</taxon>
        <taxon>Pseudomonadota</taxon>
        <taxon>Gammaproteobacteria</taxon>
        <taxon>Enterobacterales</taxon>
        <taxon>Yersiniaceae</taxon>
        <taxon>Serratia</taxon>
    </lineage>
</organism>
<proteinExistence type="predicted"/>
<dbReference type="GO" id="GO:0008953">
    <property type="term" value="F:penicillin amidase activity"/>
    <property type="evidence" value="ECO:0007669"/>
    <property type="project" value="UniProtKB-EC"/>
</dbReference>
<evidence type="ECO:0000313" key="2">
    <source>
        <dbReference type="Proteomes" id="UP000255529"/>
    </source>
</evidence>
<gene>
    <name evidence="1" type="primary">pac_1</name>
    <name evidence="1" type="ORF">NCTC11544_04430</name>
</gene>
<evidence type="ECO:0000313" key="1">
    <source>
        <dbReference type="EMBL" id="SUI83161.1"/>
    </source>
</evidence>